<sequence length="184" mass="20205">MVARIELADVQNASLLLFVIPPFEAAVWLIAVALTVLLTYRLSKSRSAALVVATILLVAFGWFTNWGPFQPASYWITHRWAFDAVADGVRDGRIGASREYYGELLPRHLRDLSTNGRAAVVGSQDDKPVVFLPQWLGIPDDAGGYVYLDATPRSDLSVDLFGVPVRVSGGQELGDGWWYVLPGD</sequence>
<accession>A0A3A9Y6U2</accession>
<dbReference type="EMBL" id="RAZS01000008">
    <property type="protein sequence ID" value="RKN16531.1"/>
    <property type="molecule type" value="Genomic_DNA"/>
</dbReference>
<name>A0A3A9Y6U2_9ACTN</name>
<evidence type="ECO:0000256" key="1">
    <source>
        <dbReference type="SAM" id="Phobius"/>
    </source>
</evidence>
<keyword evidence="1" id="KW-0812">Transmembrane</keyword>
<evidence type="ECO:0000313" key="4">
    <source>
        <dbReference type="Proteomes" id="UP000271548"/>
    </source>
</evidence>
<gene>
    <name evidence="3" type="ORF">D7044_28320</name>
    <name evidence="2" type="ORF">D7147_22445</name>
</gene>
<feature type="transmembrane region" description="Helical" evidence="1">
    <location>
        <begin position="47"/>
        <end position="64"/>
    </location>
</feature>
<evidence type="ECO:0000313" key="5">
    <source>
        <dbReference type="Proteomes" id="UP000275865"/>
    </source>
</evidence>
<dbReference type="AlphaFoldDB" id="A0A3A9Y6U2"/>
<dbReference type="EMBL" id="RAZT01000018">
    <property type="protein sequence ID" value="RKN27297.1"/>
    <property type="molecule type" value="Genomic_DNA"/>
</dbReference>
<evidence type="ECO:0000313" key="2">
    <source>
        <dbReference type="EMBL" id="RKN16531.1"/>
    </source>
</evidence>
<proteinExistence type="predicted"/>
<organism evidence="3 5">
    <name type="scientific">Micromonospora musae</name>
    <dbReference type="NCBI Taxonomy" id="1894970"/>
    <lineage>
        <taxon>Bacteria</taxon>
        <taxon>Bacillati</taxon>
        <taxon>Actinomycetota</taxon>
        <taxon>Actinomycetes</taxon>
        <taxon>Micromonosporales</taxon>
        <taxon>Micromonosporaceae</taxon>
        <taxon>Micromonospora</taxon>
    </lineage>
</organism>
<keyword evidence="1" id="KW-0472">Membrane</keyword>
<dbReference type="Proteomes" id="UP000275865">
    <property type="component" value="Unassembled WGS sequence"/>
</dbReference>
<keyword evidence="1" id="KW-1133">Transmembrane helix</keyword>
<feature type="transmembrane region" description="Helical" evidence="1">
    <location>
        <begin position="15"/>
        <end position="40"/>
    </location>
</feature>
<reference evidence="4 5" key="1">
    <citation type="submission" date="2018-09" db="EMBL/GenBank/DDBJ databases">
        <title>Micromonospora sp. nov. MS1-9, isolated from a root of Musa sp.</title>
        <authorList>
            <person name="Kuncharoen N."/>
            <person name="Kudo T."/>
            <person name="Ohkuma M."/>
            <person name="Yuki M."/>
            <person name="Tanasupawat S."/>
        </authorList>
    </citation>
    <scope>NUCLEOTIDE SEQUENCE [LARGE SCALE GENOMIC DNA]</scope>
    <source>
        <strain evidence="3 5">MS1-9</strain>
        <strain evidence="2 4">NGC1-4</strain>
    </source>
</reference>
<protein>
    <submittedName>
        <fullName evidence="3">Uncharacterized protein</fullName>
    </submittedName>
</protein>
<comment type="caution">
    <text evidence="3">The sequence shown here is derived from an EMBL/GenBank/DDBJ whole genome shotgun (WGS) entry which is preliminary data.</text>
</comment>
<dbReference type="Proteomes" id="UP000271548">
    <property type="component" value="Unassembled WGS sequence"/>
</dbReference>
<keyword evidence="4" id="KW-1185">Reference proteome</keyword>
<evidence type="ECO:0000313" key="3">
    <source>
        <dbReference type="EMBL" id="RKN27297.1"/>
    </source>
</evidence>